<evidence type="ECO:0000313" key="9">
    <source>
        <dbReference type="Proteomes" id="UP000007254"/>
    </source>
</evidence>
<keyword evidence="9" id="KW-1185">Reference proteome</keyword>
<feature type="transmembrane region" description="Helical" evidence="7">
    <location>
        <begin position="76"/>
        <end position="98"/>
    </location>
</feature>
<protein>
    <submittedName>
        <fullName evidence="8">Chromate transporter</fullName>
    </submittedName>
</protein>
<sequence length="195" mass="20097">MGEVWGLFVSFFKIGAFAFGGGYAMIPLIASEVEGHGWLSARVFADVVAIAEMTPGPVAINMATFVGFRVAGVPGALVATTGVVLPSFLLVLVVGRWLARWEKAPLKEAVFSGLRPAVVGLIGSAVWVVGRGALLDHPPEALQIPLGSGVDGISLLIAVAAFLVFRTLRLHPVWVILGGAAAGMLAGMVAPGWGG</sequence>
<reference evidence="8 9" key="1">
    <citation type="submission" date="2011-06" db="EMBL/GenBank/DDBJ databases">
        <title>The complete genome of Spirochaeta thermophila DSM 6578.</title>
        <authorList>
            <consortium name="US DOE Joint Genome Institute (JGI-PGF)"/>
            <person name="Lucas S."/>
            <person name="Lapidus A."/>
            <person name="Bruce D."/>
            <person name="Goodwin L."/>
            <person name="Pitluck S."/>
            <person name="Peters L."/>
            <person name="Kyrpides N."/>
            <person name="Mavromatis K."/>
            <person name="Ivanova N."/>
            <person name="Mikailova N."/>
            <person name="Pagani I."/>
            <person name="Chertkov O."/>
            <person name="Detter J.C."/>
            <person name="Tapia R."/>
            <person name="Han C."/>
            <person name="Land M."/>
            <person name="Hauser L."/>
            <person name="Markowitz V."/>
            <person name="Cheng J.-F."/>
            <person name="Hugenholtz P."/>
            <person name="Woyke T."/>
            <person name="Wu D."/>
            <person name="Spring S."/>
            <person name="Merkhoffer B."/>
            <person name="Schneider S."/>
            <person name="Klenk H.-P."/>
            <person name="Eisen J.A."/>
        </authorList>
    </citation>
    <scope>NUCLEOTIDE SEQUENCE [LARGE SCALE GENOMIC DNA]</scope>
    <source>
        <strain evidence="9">ATCC 700085 / DSM 6578 / Z-1203</strain>
    </source>
</reference>
<dbReference type="OrthoDB" id="9788907at2"/>
<dbReference type="KEGG" id="stq:Spith_0587"/>
<dbReference type="AlphaFoldDB" id="G0G9W7"/>
<dbReference type="Proteomes" id="UP000007254">
    <property type="component" value="Chromosome"/>
</dbReference>
<keyword evidence="4 7" id="KW-0812">Transmembrane</keyword>
<organism evidence="8 9">
    <name type="scientific">Winmispira thermophila (strain ATCC 700085 / DSM 6578 / Z-1203)</name>
    <name type="common">Spirochaeta thermophila</name>
    <dbReference type="NCBI Taxonomy" id="869211"/>
    <lineage>
        <taxon>Bacteria</taxon>
        <taxon>Pseudomonadati</taxon>
        <taxon>Spirochaetota</taxon>
        <taxon>Spirochaetia</taxon>
        <taxon>Winmispirales</taxon>
        <taxon>Winmispiraceae</taxon>
        <taxon>Winmispira</taxon>
    </lineage>
</organism>
<accession>G0G9W7</accession>
<dbReference type="InterPro" id="IPR052518">
    <property type="entry name" value="CHR_Transporter"/>
</dbReference>
<evidence type="ECO:0000256" key="3">
    <source>
        <dbReference type="ARBA" id="ARBA00022475"/>
    </source>
</evidence>
<evidence type="ECO:0000256" key="6">
    <source>
        <dbReference type="ARBA" id="ARBA00023136"/>
    </source>
</evidence>
<dbReference type="Pfam" id="PF02417">
    <property type="entry name" value="Chromate_transp"/>
    <property type="match status" value="1"/>
</dbReference>
<dbReference type="InterPro" id="IPR003370">
    <property type="entry name" value="Chromate_transpt"/>
</dbReference>
<evidence type="ECO:0000256" key="5">
    <source>
        <dbReference type="ARBA" id="ARBA00022989"/>
    </source>
</evidence>
<dbReference type="RefSeq" id="WP_014624247.1">
    <property type="nucleotide sequence ID" value="NC_017583.1"/>
</dbReference>
<comment type="subcellular location">
    <subcellularLocation>
        <location evidence="1">Cell membrane</location>
        <topology evidence="1">Multi-pass membrane protein</topology>
    </subcellularLocation>
</comment>
<name>G0G9W7_WINT7</name>
<dbReference type="PANTHER" id="PTHR43663">
    <property type="entry name" value="CHROMATE TRANSPORT PROTEIN-RELATED"/>
    <property type="match status" value="1"/>
</dbReference>
<dbReference type="HOGENOM" id="CLU_018106_1_2_12"/>
<dbReference type="STRING" id="869211.Spith_0587"/>
<dbReference type="GO" id="GO:0015109">
    <property type="term" value="F:chromate transmembrane transporter activity"/>
    <property type="evidence" value="ECO:0007669"/>
    <property type="project" value="InterPro"/>
</dbReference>
<feature type="transmembrane region" description="Helical" evidence="7">
    <location>
        <begin position="7"/>
        <end position="30"/>
    </location>
</feature>
<proteinExistence type="inferred from homology"/>
<feature type="transmembrane region" description="Helical" evidence="7">
    <location>
        <begin position="110"/>
        <end position="130"/>
    </location>
</feature>
<evidence type="ECO:0000256" key="1">
    <source>
        <dbReference type="ARBA" id="ARBA00004651"/>
    </source>
</evidence>
<keyword evidence="3" id="KW-1003">Cell membrane</keyword>
<dbReference type="GO" id="GO:0005886">
    <property type="term" value="C:plasma membrane"/>
    <property type="evidence" value="ECO:0007669"/>
    <property type="project" value="UniProtKB-SubCell"/>
</dbReference>
<evidence type="ECO:0000256" key="2">
    <source>
        <dbReference type="ARBA" id="ARBA00005262"/>
    </source>
</evidence>
<feature type="transmembrane region" description="Helical" evidence="7">
    <location>
        <begin position="142"/>
        <end position="165"/>
    </location>
</feature>
<keyword evidence="6 7" id="KW-0472">Membrane</keyword>
<evidence type="ECO:0000256" key="4">
    <source>
        <dbReference type="ARBA" id="ARBA00022692"/>
    </source>
</evidence>
<dbReference type="EMBL" id="CP002903">
    <property type="protein sequence ID" value="AEJ60867.1"/>
    <property type="molecule type" value="Genomic_DNA"/>
</dbReference>
<keyword evidence="5 7" id="KW-1133">Transmembrane helix</keyword>
<dbReference type="PANTHER" id="PTHR43663:SF1">
    <property type="entry name" value="CHROMATE TRANSPORTER"/>
    <property type="match status" value="1"/>
</dbReference>
<gene>
    <name evidence="8" type="ordered locus">Spith_0587</name>
</gene>
<evidence type="ECO:0000256" key="7">
    <source>
        <dbReference type="SAM" id="Phobius"/>
    </source>
</evidence>
<evidence type="ECO:0000313" key="8">
    <source>
        <dbReference type="EMBL" id="AEJ60867.1"/>
    </source>
</evidence>
<feature type="transmembrane region" description="Helical" evidence="7">
    <location>
        <begin position="172"/>
        <end position="193"/>
    </location>
</feature>
<comment type="similarity">
    <text evidence="2">Belongs to the chromate ion transporter (CHR) (TC 2.A.51) family.</text>
</comment>